<dbReference type="Gene3D" id="3.50.50.60">
    <property type="entry name" value="FAD/NAD(P)-binding domain"/>
    <property type="match status" value="2"/>
</dbReference>
<name>A0A4U7B3E7_9PEZI</name>
<comment type="caution">
    <text evidence="8">The sequence shown here is derived from an EMBL/GenBank/DDBJ whole genome shotgun (WGS) entry which is preliminary data.</text>
</comment>
<evidence type="ECO:0000259" key="7">
    <source>
        <dbReference type="Pfam" id="PF01593"/>
    </source>
</evidence>
<evidence type="ECO:0000256" key="1">
    <source>
        <dbReference type="ARBA" id="ARBA00001974"/>
    </source>
</evidence>
<organism evidence="8 9">
    <name type="scientific">Elsinoe australis</name>
    <dbReference type="NCBI Taxonomy" id="40998"/>
    <lineage>
        <taxon>Eukaryota</taxon>
        <taxon>Fungi</taxon>
        <taxon>Dikarya</taxon>
        <taxon>Ascomycota</taxon>
        <taxon>Pezizomycotina</taxon>
        <taxon>Dothideomycetes</taxon>
        <taxon>Dothideomycetidae</taxon>
        <taxon>Myriangiales</taxon>
        <taxon>Elsinoaceae</taxon>
        <taxon>Elsinoe</taxon>
    </lineage>
</organism>
<keyword evidence="6" id="KW-0285">Flavoprotein</keyword>
<comment type="cofactor">
    <cofactor evidence="1 6">
        <name>FAD</name>
        <dbReference type="ChEBI" id="CHEBI:57692"/>
    </cofactor>
</comment>
<dbReference type="Proteomes" id="UP000308133">
    <property type="component" value="Unassembled WGS sequence"/>
</dbReference>
<dbReference type="PRINTS" id="PR00757">
    <property type="entry name" value="AMINEOXDASEF"/>
</dbReference>
<feature type="domain" description="Amine oxidase" evidence="7">
    <location>
        <begin position="44"/>
        <end position="474"/>
    </location>
</feature>
<dbReference type="InterPro" id="IPR036188">
    <property type="entry name" value="FAD/NAD-bd_sf"/>
</dbReference>
<evidence type="ECO:0000256" key="2">
    <source>
        <dbReference type="ARBA" id="ARBA00005995"/>
    </source>
</evidence>
<sequence>MTQTKEGFFWSPTHSYNGLETDAVRISSHTVAQSYDVVVIGSGFAGLIAARDISQKRDIKVLLVEGRDRIGGRTWTAKAMGQEFEMGGTWVHWGQPHVYSEIRRYGLHEALKITSGTGDLQRMMFKPKDQAVKDLDPQATDALLDQIAEKFFTVNGQTARQLMPFPHQPFRTPAQPWEQYDHMSVRDRLDQIEATEEAKQLLEAHTNSFGCGTAEDTSFTEALRWFTLGGYSFQGMYEAVGMFKLGNGGMTALASRILDDYQGDILFNSTVQEIHQDQERVSISFKNRPPIQAKHAVCTIPLNCLSDITFSPPLDPTRLQAISKGHTNTGAKIHFSLPTTEKGWFANTPDATQSDYLMSFSDSNPSVKGEAQGTNCIAFSYSGKLQDPGANEAIISSFKALRPDAEVQAYLTHPWATDEFAKGTWYCGGPGVTTRYLRALQKPHGRVAMASGDWADGWRGFVDGAVEQGMLAARWVVRSQSV</sequence>
<evidence type="ECO:0000256" key="6">
    <source>
        <dbReference type="RuleBase" id="RU362067"/>
    </source>
</evidence>
<dbReference type="AlphaFoldDB" id="A0A4U7B3E7"/>
<evidence type="ECO:0000256" key="5">
    <source>
        <dbReference type="PIRSR" id="PIRSR601613-1"/>
    </source>
</evidence>
<feature type="binding site" evidence="5">
    <location>
        <position position="271"/>
    </location>
    <ligand>
        <name>FAD</name>
        <dbReference type="ChEBI" id="CHEBI:57692"/>
    </ligand>
</feature>
<dbReference type="InterPro" id="IPR002937">
    <property type="entry name" value="Amino_oxidase"/>
</dbReference>
<dbReference type="PANTHER" id="PTHR43563:SF1">
    <property type="entry name" value="AMINE OXIDASE [FLAVIN-CONTAINING] B"/>
    <property type="match status" value="1"/>
</dbReference>
<dbReference type="PANTHER" id="PTHR43563">
    <property type="entry name" value="AMINE OXIDASE"/>
    <property type="match status" value="1"/>
</dbReference>
<keyword evidence="6" id="KW-0274">FAD</keyword>
<dbReference type="Pfam" id="PF01593">
    <property type="entry name" value="Amino_oxidase"/>
    <property type="match status" value="1"/>
</dbReference>
<keyword evidence="3 6" id="KW-0560">Oxidoreductase</keyword>
<dbReference type="GO" id="GO:0097621">
    <property type="term" value="F:monoamine oxidase activity"/>
    <property type="evidence" value="ECO:0007669"/>
    <property type="project" value="UniProtKB-EC"/>
</dbReference>
<protein>
    <recommendedName>
        <fullName evidence="6">Amine oxidase</fullName>
        <ecNumber evidence="6">1.4.3.-</ecNumber>
    </recommendedName>
</protein>
<comment type="similarity">
    <text evidence="2 6">Belongs to the flavin monoamine oxidase family.</text>
</comment>
<dbReference type="EC" id="1.4.3.-" evidence="6"/>
<reference evidence="8 9" key="1">
    <citation type="submission" date="2018-02" db="EMBL/GenBank/DDBJ databases">
        <title>Draft genome sequences of Elsinoe sp., causing black scab on jojoba.</title>
        <authorList>
            <person name="Stodart B."/>
            <person name="Jeffress S."/>
            <person name="Ash G."/>
            <person name="Arun Chinnappa K."/>
        </authorList>
    </citation>
    <scope>NUCLEOTIDE SEQUENCE [LARGE SCALE GENOMIC DNA]</scope>
    <source>
        <strain evidence="8 9">Hillstone_2</strain>
    </source>
</reference>
<evidence type="ECO:0000256" key="3">
    <source>
        <dbReference type="ARBA" id="ARBA00023002"/>
    </source>
</evidence>
<dbReference type="InterPro" id="IPR050703">
    <property type="entry name" value="Flavin_MAO"/>
</dbReference>
<comment type="catalytic activity">
    <reaction evidence="4">
        <text>a secondary aliphatic amine + O2 + H2O = a primary amine + an aldehyde + H2O2</text>
        <dbReference type="Rhea" id="RHEA:26414"/>
        <dbReference type="ChEBI" id="CHEBI:15377"/>
        <dbReference type="ChEBI" id="CHEBI:15379"/>
        <dbReference type="ChEBI" id="CHEBI:16240"/>
        <dbReference type="ChEBI" id="CHEBI:17478"/>
        <dbReference type="ChEBI" id="CHEBI:58855"/>
        <dbReference type="ChEBI" id="CHEBI:65296"/>
        <dbReference type="EC" id="1.4.3.4"/>
    </reaction>
</comment>
<evidence type="ECO:0000256" key="4">
    <source>
        <dbReference type="ARBA" id="ARBA00048448"/>
    </source>
</evidence>
<gene>
    <name evidence="8" type="ORF">C1H76_1974</name>
</gene>
<evidence type="ECO:0000313" key="9">
    <source>
        <dbReference type="Proteomes" id="UP000308133"/>
    </source>
</evidence>
<dbReference type="EMBL" id="PTQR01000024">
    <property type="protein sequence ID" value="TKX25828.1"/>
    <property type="molecule type" value="Genomic_DNA"/>
</dbReference>
<dbReference type="SUPFAM" id="SSF51905">
    <property type="entry name" value="FAD/NAD(P)-binding domain"/>
    <property type="match status" value="1"/>
</dbReference>
<dbReference type="Gene3D" id="3.90.660.10">
    <property type="match status" value="2"/>
</dbReference>
<proteinExistence type="inferred from homology"/>
<accession>A0A4U7B3E7</accession>
<dbReference type="InterPro" id="IPR001613">
    <property type="entry name" value="Flavin_amine_oxidase"/>
</dbReference>
<evidence type="ECO:0000313" key="8">
    <source>
        <dbReference type="EMBL" id="TKX25828.1"/>
    </source>
</evidence>